<evidence type="ECO:0000256" key="3">
    <source>
        <dbReference type="ARBA" id="ARBA00023237"/>
    </source>
</evidence>
<dbReference type="EMBL" id="SLWB01000006">
    <property type="protein sequence ID" value="TCN68512.1"/>
    <property type="molecule type" value="Genomic_DNA"/>
</dbReference>
<name>A0A4R2EMP9_9BACT</name>
<proteinExistence type="predicted"/>
<dbReference type="SUPFAM" id="SSF49464">
    <property type="entry name" value="Carboxypeptidase regulatory domain-like"/>
    <property type="match status" value="1"/>
</dbReference>
<dbReference type="GO" id="GO:0009279">
    <property type="term" value="C:cell outer membrane"/>
    <property type="evidence" value="ECO:0007669"/>
    <property type="project" value="UniProtKB-SubCell"/>
</dbReference>
<dbReference type="SUPFAM" id="SSF56935">
    <property type="entry name" value="Porins"/>
    <property type="match status" value="1"/>
</dbReference>
<comment type="subcellular location">
    <subcellularLocation>
        <location evidence="1">Cell outer membrane</location>
    </subcellularLocation>
</comment>
<dbReference type="Pfam" id="PF13715">
    <property type="entry name" value="CarbopepD_reg_2"/>
    <property type="match status" value="1"/>
</dbReference>
<dbReference type="InterPro" id="IPR008969">
    <property type="entry name" value="CarboxyPept-like_regulatory"/>
</dbReference>
<feature type="domain" description="TonB-dependent receptor plug" evidence="4">
    <location>
        <begin position="242"/>
        <end position="318"/>
    </location>
</feature>
<evidence type="ECO:0000256" key="1">
    <source>
        <dbReference type="ARBA" id="ARBA00004442"/>
    </source>
</evidence>
<sequence>MLLLLLLLSLAGSVSGQKSLDYKLSDWYLGTLDNVLDNISKQSKVQFEFDRQRLNAIHIDHHPISQPLKEFLDVVVCKNNKLKYYISDGGKVVIVDRWVVTNEVKIEEESHYKGKPTRYRFALTGRIIDNASVEPLPFVNISIKGTSIGTNSNADGYFTLPRVPSDTVSLVLSAIGYKPKTVYLTPQTPQSNLLVKLESESVAIKEVVINGEKQEVLQTNSKVGMIKMSPIKLVSLPSLGEKDIFRSFQLMPGISAANENSSGLYVRGGTPDQSLVVYDGFTVYNVEHLFGFFSSFNSNAIKDIQLYKGGFDAKYGGRISSVVEITGKEGNKTNWGGFADISLMSANGFLEAPLGEKFTIIAAGRRSWQSPLYDKIFNKYSNTSSTSGPSMPEGRNPFGKNDLKSYFYDFNTKLTYRPTDKDIIWLSYYSGNDDLTNDISSGFKGGGPGGMGGGGEVPRISNFSMSNNDNSNWGNHGVSLKWSRKWNEKFYGNFLIGYSNYYSNRDRTSSGSYEDSSGTSHSIKRGVMEYNHLDDYSAKADIEQKLNANNVLEYGINATYNKITYSYAQSDTVKLIDRRNEGLLLSGYLQDKISLYDNMLKITPGLRSNYYSVTGKMYFEPRLTSSYQLTDTWKIKGSIGRYYQFAKRVVREDIMAGNKDFWTLSDGKNLPVTYSDQIIGGVSWENNTYLIDVEGYYKRITNLTEYSLRFSKSLANGSFNPGHGGDQGTVTYEDQFLTGWGRVHGIDVLVQKKQGDLTGWIGYTLGRVVNHIDGYGNYDYYASNDVTHEFKAVATYHWRNWDFSGTWIYATGKPYTAPQGGYTVTLLDGTKKSFVTVSTKNGQRLPDYHRLDLSATLNMKLGGRIPATLGFSVFNAYNRSNVWYKQFEIVDNTIVETNVNYLGITPNINFTIKF</sequence>
<dbReference type="AlphaFoldDB" id="A0A4R2EMP9"/>
<comment type="caution">
    <text evidence="5">The sequence shown here is derived from an EMBL/GenBank/DDBJ whole genome shotgun (WGS) entry which is preliminary data.</text>
</comment>
<keyword evidence="2" id="KW-0472">Membrane</keyword>
<dbReference type="Proteomes" id="UP000294830">
    <property type="component" value="Unassembled WGS sequence"/>
</dbReference>
<reference evidence="5 6" key="1">
    <citation type="submission" date="2019-03" db="EMBL/GenBank/DDBJ databases">
        <title>Genomic Encyclopedia of Archaeal and Bacterial Type Strains, Phase II (KMG-II): from individual species to whole genera.</title>
        <authorList>
            <person name="Goeker M."/>
        </authorList>
    </citation>
    <scope>NUCLEOTIDE SEQUENCE [LARGE SCALE GENOMIC DNA]</scope>
    <source>
        <strain evidence="5 6">RL-C</strain>
    </source>
</reference>
<keyword evidence="3" id="KW-0998">Cell outer membrane</keyword>
<dbReference type="InterPro" id="IPR037066">
    <property type="entry name" value="Plug_dom_sf"/>
</dbReference>
<dbReference type="Gene3D" id="2.170.130.10">
    <property type="entry name" value="TonB-dependent receptor, plug domain"/>
    <property type="match status" value="1"/>
</dbReference>
<keyword evidence="5" id="KW-0675">Receptor</keyword>
<accession>A0A4R2EMP9</accession>
<dbReference type="InterPro" id="IPR036942">
    <property type="entry name" value="Beta-barrel_TonB_sf"/>
</dbReference>
<evidence type="ECO:0000259" key="4">
    <source>
        <dbReference type="Pfam" id="PF07715"/>
    </source>
</evidence>
<dbReference type="Pfam" id="PF07715">
    <property type="entry name" value="Plug"/>
    <property type="match status" value="1"/>
</dbReference>
<gene>
    <name evidence="5" type="ORF">CLV25_10694</name>
</gene>
<keyword evidence="6" id="KW-1185">Reference proteome</keyword>
<organism evidence="5 6">
    <name type="scientific">Acetobacteroides hydrogenigenes</name>
    <dbReference type="NCBI Taxonomy" id="979970"/>
    <lineage>
        <taxon>Bacteria</taxon>
        <taxon>Pseudomonadati</taxon>
        <taxon>Bacteroidota</taxon>
        <taxon>Bacteroidia</taxon>
        <taxon>Bacteroidales</taxon>
        <taxon>Rikenellaceae</taxon>
        <taxon>Acetobacteroides</taxon>
    </lineage>
</organism>
<evidence type="ECO:0000313" key="5">
    <source>
        <dbReference type="EMBL" id="TCN68512.1"/>
    </source>
</evidence>
<evidence type="ECO:0000313" key="6">
    <source>
        <dbReference type="Proteomes" id="UP000294830"/>
    </source>
</evidence>
<protein>
    <submittedName>
        <fullName evidence="5">TonB-dependent receptor-like protein</fullName>
    </submittedName>
</protein>
<evidence type="ECO:0000256" key="2">
    <source>
        <dbReference type="ARBA" id="ARBA00023136"/>
    </source>
</evidence>
<dbReference type="InterPro" id="IPR012910">
    <property type="entry name" value="Plug_dom"/>
</dbReference>
<dbReference type="Gene3D" id="2.40.170.20">
    <property type="entry name" value="TonB-dependent receptor, beta-barrel domain"/>
    <property type="match status" value="1"/>
</dbReference>
<dbReference type="Gene3D" id="2.60.40.1120">
    <property type="entry name" value="Carboxypeptidase-like, regulatory domain"/>
    <property type="match status" value="1"/>
</dbReference>